<feature type="binding site" evidence="11">
    <location>
        <position position="102"/>
    </location>
    <ligand>
        <name>Zn(2+)</name>
        <dbReference type="ChEBI" id="CHEBI:29105"/>
        <note>catalytic</note>
    </ligand>
</feature>
<comment type="caution">
    <text evidence="14">The sequence shown here is derived from an EMBL/GenBank/DDBJ whole genome shotgun (WGS) entry which is preliminary data.</text>
</comment>
<dbReference type="RefSeq" id="XP_064710820.1">
    <property type="nucleotide sequence ID" value="XM_064848196.1"/>
</dbReference>
<evidence type="ECO:0000256" key="11">
    <source>
        <dbReference type="PIRSR" id="PIRSR606262-3"/>
    </source>
</evidence>
<gene>
    <name evidence="14" type="ORF">LTR84_004621</name>
</gene>
<dbReference type="InterPro" id="IPR006262">
    <property type="entry name" value="Cyt_deam_tetra"/>
</dbReference>
<evidence type="ECO:0000259" key="13">
    <source>
        <dbReference type="PROSITE" id="PS51747"/>
    </source>
</evidence>
<reference evidence="14 15" key="1">
    <citation type="submission" date="2023-08" db="EMBL/GenBank/DDBJ databases">
        <title>Black Yeasts Isolated from many extreme environments.</title>
        <authorList>
            <person name="Coleine C."/>
            <person name="Stajich J.E."/>
            <person name="Selbmann L."/>
        </authorList>
    </citation>
    <scope>NUCLEOTIDE SEQUENCE [LARGE SCALE GENOMIC DNA]</scope>
    <source>
        <strain evidence="14 15">CCFEE 5792</strain>
    </source>
</reference>
<feature type="active site" description="Proton donor" evidence="10">
    <location>
        <position position="67"/>
    </location>
</feature>
<dbReference type="EC" id="3.5.4.5" evidence="4 12"/>
<dbReference type="GO" id="GO:0005829">
    <property type="term" value="C:cytosol"/>
    <property type="evidence" value="ECO:0007669"/>
    <property type="project" value="TreeGrafter"/>
</dbReference>
<name>A0AAV9NNF5_9EURO</name>
<dbReference type="NCBIfam" id="NF004064">
    <property type="entry name" value="PRK05578.1"/>
    <property type="match status" value="1"/>
</dbReference>
<evidence type="ECO:0000313" key="15">
    <source>
        <dbReference type="Proteomes" id="UP001358417"/>
    </source>
</evidence>
<feature type="binding site" evidence="11">
    <location>
        <position position="65"/>
    </location>
    <ligand>
        <name>Zn(2+)</name>
        <dbReference type="ChEBI" id="CHEBI:29105"/>
        <note>catalytic</note>
    </ligand>
</feature>
<protein>
    <recommendedName>
        <fullName evidence="4 12">Cytidine deaminase</fullName>
        <ecNumber evidence="4 12">3.5.4.5</ecNumber>
    </recommendedName>
    <alternativeName>
        <fullName evidence="8 12">Cytidine aminohydrolase</fullName>
    </alternativeName>
</protein>
<dbReference type="InterPro" id="IPR050202">
    <property type="entry name" value="Cyt/Deoxycyt_deaminase"/>
</dbReference>
<dbReference type="CDD" id="cd01283">
    <property type="entry name" value="cytidine_deaminase"/>
    <property type="match status" value="1"/>
</dbReference>
<evidence type="ECO:0000313" key="14">
    <source>
        <dbReference type="EMBL" id="KAK5062548.1"/>
    </source>
</evidence>
<keyword evidence="6 12" id="KW-0378">Hydrolase</keyword>
<sequence length="164" mass="17913">MASENTLVPLSKEELTILAEHAIEAKQKAYCPYSNFRVGASVLLSTGTYHTGSNVEIASTPNGICAERCAIAPIVASMKRPEMPIIRAIAVSTDISPPASPCGMCRQFINEFAVSDDLPIYMYGKNGLEGEVVMMTIGQLLPMSFKRLNYEQNREERGPGARRV</sequence>
<dbReference type="GO" id="GO:0008270">
    <property type="term" value="F:zinc ion binding"/>
    <property type="evidence" value="ECO:0007669"/>
    <property type="project" value="UniProtKB-UniRule"/>
</dbReference>
<accession>A0AAV9NNF5</accession>
<keyword evidence="5 11" id="KW-0479">Metal-binding</keyword>
<dbReference type="InterPro" id="IPR002125">
    <property type="entry name" value="CMP_dCMP_dom"/>
</dbReference>
<feature type="binding site" evidence="11">
    <location>
        <position position="105"/>
    </location>
    <ligand>
        <name>Zn(2+)</name>
        <dbReference type="ChEBI" id="CHEBI:29105"/>
        <note>catalytic</note>
    </ligand>
</feature>
<dbReference type="GO" id="GO:0004126">
    <property type="term" value="F:cytidine deaminase activity"/>
    <property type="evidence" value="ECO:0007669"/>
    <property type="project" value="UniProtKB-UniRule"/>
</dbReference>
<proteinExistence type="inferred from homology"/>
<evidence type="ECO:0000256" key="1">
    <source>
        <dbReference type="ARBA" id="ARBA00001947"/>
    </source>
</evidence>
<organism evidence="14 15">
    <name type="scientific">Exophiala bonariae</name>
    <dbReference type="NCBI Taxonomy" id="1690606"/>
    <lineage>
        <taxon>Eukaryota</taxon>
        <taxon>Fungi</taxon>
        <taxon>Dikarya</taxon>
        <taxon>Ascomycota</taxon>
        <taxon>Pezizomycotina</taxon>
        <taxon>Eurotiomycetes</taxon>
        <taxon>Chaetothyriomycetidae</taxon>
        <taxon>Chaetothyriales</taxon>
        <taxon>Herpotrichiellaceae</taxon>
        <taxon>Exophiala</taxon>
    </lineage>
</organism>
<evidence type="ECO:0000256" key="4">
    <source>
        <dbReference type="ARBA" id="ARBA00012783"/>
    </source>
</evidence>
<evidence type="ECO:0000256" key="2">
    <source>
        <dbReference type="ARBA" id="ARBA00003949"/>
    </source>
</evidence>
<keyword evidence="7 11" id="KW-0862">Zinc</keyword>
<dbReference type="GO" id="GO:0072527">
    <property type="term" value="P:pyrimidine-containing compound metabolic process"/>
    <property type="evidence" value="ECO:0007669"/>
    <property type="project" value="UniProtKB-ARBA"/>
</dbReference>
<comment type="catalytic activity">
    <reaction evidence="9 12">
        <text>cytidine + H2O + H(+) = uridine + NH4(+)</text>
        <dbReference type="Rhea" id="RHEA:16069"/>
        <dbReference type="ChEBI" id="CHEBI:15377"/>
        <dbReference type="ChEBI" id="CHEBI:15378"/>
        <dbReference type="ChEBI" id="CHEBI:16704"/>
        <dbReference type="ChEBI" id="CHEBI:17562"/>
        <dbReference type="ChEBI" id="CHEBI:28938"/>
        <dbReference type="EC" id="3.5.4.5"/>
    </reaction>
</comment>
<comment type="function">
    <text evidence="2 12">This enzyme scavenges exogenous and endogenous cytidine and 2'-deoxycytidine for UMP synthesis.</text>
</comment>
<dbReference type="AlphaFoldDB" id="A0AAV9NNF5"/>
<comment type="cofactor">
    <cofactor evidence="1 11 12">
        <name>Zn(2+)</name>
        <dbReference type="ChEBI" id="CHEBI:29105"/>
    </cofactor>
</comment>
<dbReference type="Proteomes" id="UP001358417">
    <property type="component" value="Unassembled WGS sequence"/>
</dbReference>
<dbReference type="PANTHER" id="PTHR11644:SF2">
    <property type="entry name" value="CYTIDINE DEAMINASE"/>
    <property type="match status" value="1"/>
</dbReference>
<dbReference type="PANTHER" id="PTHR11644">
    <property type="entry name" value="CYTIDINE DEAMINASE"/>
    <property type="match status" value="1"/>
</dbReference>
<dbReference type="SUPFAM" id="SSF53927">
    <property type="entry name" value="Cytidine deaminase-like"/>
    <property type="match status" value="1"/>
</dbReference>
<evidence type="ECO:0000256" key="9">
    <source>
        <dbReference type="ARBA" id="ARBA00049558"/>
    </source>
</evidence>
<dbReference type="GeneID" id="89972799"/>
<dbReference type="PROSITE" id="PS00903">
    <property type="entry name" value="CYT_DCMP_DEAMINASES_1"/>
    <property type="match status" value="1"/>
</dbReference>
<dbReference type="GO" id="GO:0055086">
    <property type="term" value="P:nucleobase-containing small molecule metabolic process"/>
    <property type="evidence" value="ECO:0007669"/>
    <property type="project" value="UniProtKB-ARBA"/>
</dbReference>
<dbReference type="Pfam" id="PF00383">
    <property type="entry name" value="dCMP_cyt_deam_1"/>
    <property type="match status" value="1"/>
</dbReference>
<dbReference type="InterPro" id="IPR016192">
    <property type="entry name" value="APOBEC/CMP_deaminase_Zn-bd"/>
</dbReference>
<comment type="similarity">
    <text evidence="3 12">Belongs to the cytidine and deoxycytidylate deaminase family.</text>
</comment>
<dbReference type="GO" id="GO:0042802">
    <property type="term" value="F:identical protein binding"/>
    <property type="evidence" value="ECO:0007669"/>
    <property type="project" value="UniProtKB-ARBA"/>
</dbReference>
<evidence type="ECO:0000256" key="12">
    <source>
        <dbReference type="RuleBase" id="RU364006"/>
    </source>
</evidence>
<evidence type="ECO:0000256" key="3">
    <source>
        <dbReference type="ARBA" id="ARBA00006576"/>
    </source>
</evidence>
<evidence type="ECO:0000256" key="7">
    <source>
        <dbReference type="ARBA" id="ARBA00022833"/>
    </source>
</evidence>
<evidence type="ECO:0000256" key="8">
    <source>
        <dbReference type="ARBA" id="ARBA00032005"/>
    </source>
</evidence>
<evidence type="ECO:0000256" key="10">
    <source>
        <dbReference type="PIRSR" id="PIRSR606262-1"/>
    </source>
</evidence>
<dbReference type="InterPro" id="IPR016193">
    <property type="entry name" value="Cytidine_deaminase-like"/>
</dbReference>
<evidence type="ECO:0000256" key="6">
    <source>
        <dbReference type="ARBA" id="ARBA00022801"/>
    </source>
</evidence>
<dbReference type="Gene3D" id="3.40.140.10">
    <property type="entry name" value="Cytidine Deaminase, domain 2"/>
    <property type="match status" value="1"/>
</dbReference>
<dbReference type="PROSITE" id="PS51747">
    <property type="entry name" value="CYT_DCMP_DEAMINASES_2"/>
    <property type="match status" value="1"/>
</dbReference>
<evidence type="ECO:0000256" key="5">
    <source>
        <dbReference type="ARBA" id="ARBA00022723"/>
    </source>
</evidence>
<comment type="catalytic activity">
    <reaction evidence="12">
        <text>2'-deoxycytidine + H2O + H(+) = 2'-deoxyuridine + NH4(+)</text>
        <dbReference type="Rhea" id="RHEA:13433"/>
        <dbReference type="ChEBI" id="CHEBI:15377"/>
        <dbReference type="ChEBI" id="CHEBI:15378"/>
        <dbReference type="ChEBI" id="CHEBI:15698"/>
        <dbReference type="ChEBI" id="CHEBI:16450"/>
        <dbReference type="ChEBI" id="CHEBI:28938"/>
        <dbReference type="EC" id="3.5.4.5"/>
    </reaction>
</comment>
<dbReference type="NCBIfam" id="TIGR01354">
    <property type="entry name" value="cyt_deam_tetra"/>
    <property type="match status" value="1"/>
</dbReference>
<feature type="domain" description="CMP/dCMP-type deaminase" evidence="13">
    <location>
        <begin position="13"/>
        <end position="148"/>
    </location>
</feature>
<keyword evidence="15" id="KW-1185">Reference proteome</keyword>
<dbReference type="EMBL" id="JAVRRD010000002">
    <property type="protein sequence ID" value="KAK5062548.1"/>
    <property type="molecule type" value="Genomic_DNA"/>
</dbReference>